<protein>
    <recommendedName>
        <fullName evidence="1">Nucleotide modification associated domain-containing protein</fullName>
    </recommendedName>
</protein>
<keyword evidence="3" id="KW-1185">Reference proteome</keyword>
<proteinExistence type="predicted"/>
<evidence type="ECO:0000313" key="2">
    <source>
        <dbReference type="EMBL" id="MFD2914110.1"/>
    </source>
</evidence>
<organism evidence="2 3">
    <name type="scientific">Psychroserpens luteus</name>
    <dbReference type="NCBI Taxonomy" id="1434066"/>
    <lineage>
        <taxon>Bacteria</taxon>
        <taxon>Pseudomonadati</taxon>
        <taxon>Bacteroidota</taxon>
        <taxon>Flavobacteriia</taxon>
        <taxon>Flavobacteriales</taxon>
        <taxon>Flavobacteriaceae</taxon>
        <taxon>Psychroserpens</taxon>
    </lineage>
</organism>
<dbReference type="RefSeq" id="WP_194507200.1">
    <property type="nucleotide sequence ID" value="NZ_JADILU010000002.1"/>
</dbReference>
<dbReference type="Proteomes" id="UP001597548">
    <property type="component" value="Unassembled WGS sequence"/>
</dbReference>
<evidence type="ECO:0000259" key="1">
    <source>
        <dbReference type="Pfam" id="PF18753"/>
    </source>
</evidence>
<sequence>MNYFSYVVEHDYGLAPNPFGGYCSLAVCKPGIRGSKNLNIGDWIIGTGGKKLKSENHIIYLMQVSEKLNFNSYYTDKRFQYKKPISNGSLVQIFGDNFYFKDTETDQWSQDISAHSFKNKEKHIKIDTSSEIVLIGQEFYYFGDMSIEIPDEFKAICKKGPGMKYKELEEIGTLFVKWIQNSFGEGIIGDPISWKEYDSVHNQYKLEI</sequence>
<comment type="caution">
    <text evidence="2">The sequence shown here is derived from an EMBL/GenBank/DDBJ whole genome shotgun (WGS) entry which is preliminary data.</text>
</comment>
<feature type="domain" description="Nucleotide modification associated" evidence="1">
    <location>
        <begin position="2"/>
        <end position="196"/>
    </location>
</feature>
<gene>
    <name evidence="2" type="ORF">ACFS29_00535</name>
</gene>
<evidence type="ECO:0000313" key="3">
    <source>
        <dbReference type="Proteomes" id="UP001597548"/>
    </source>
</evidence>
<dbReference type="InterPro" id="IPR041180">
    <property type="entry name" value="Nmad2"/>
</dbReference>
<name>A0ABW5ZNV2_9FLAO</name>
<dbReference type="EMBL" id="JBHUOS010000001">
    <property type="protein sequence ID" value="MFD2914110.1"/>
    <property type="molecule type" value="Genomic_DNA"/>
</dbReference>
<accession>A0ABW5ZNV2</accession>
<reference evidence="3" key="1">
    <citation type="journal article" date="2019" name="Int. J. Syst. Evol. Microbiol.">
        <title>The Global Catalogue of Microorganisms (GCM) 10K type strain sequencing project: providing services to taxonomists for standard genome sequencing and annotation.</title>
        <authorList>
            <consortium name="The Broad Institute Genomics Platform"/>
            <consortium name="The Broad Institute Genome Sequencing Center for Infectious Disease"/>
            <person name="Wu L."/>
            <person name="Ma J."/>
        </authorList>
    </citation>
    <scope>NUCLEOTIDE SEQUENCE [LARGE SCALE GENOMIC DNA]</scope>
    <source>
        <strain evidence="3">KCTC 32514</strain>
    </source>
</reference>
<dbReference type="Pfam" id="PF18753">
    <property type="entry name" value="Nmad2"/>
    <property type="match status" value="1"/>
</dbReference>